<name>A0A7S0T879_9CHLO</name>
<keyword evidence="5 6" id="KW-0472">Membrane</keyword>
<evidence type="ECO:0000256" key="5">
    <source>
        <dbReference type="ARBA" id="ARBA00023136"/>
    </source>
</evidence>
<gene>
    <name evidence="8" type="ORF">OMED0936_LOCUS530</name>
</gene>
<dbReference type="GO" id="GO:0005802">
    <property type="term" value="C:trans-Golgi network"/>
    <property type="evidence" value="ECO:0007669"/>
    <property type="project" value="TreeGrafter"/>
</dbReference>
<evidence type="ECO:0000256" key="2">
    <source>
        <dbReference type="ARBA" id="ARBA00010596"/>
    </source>
</evidence>
<accession>A0A7S0T879</accession>
<keyword evidence="3 6" id="KW-0812">Transmembrane</keyword>
<dbReference type="EMBL" id="HBFF01000669">
    <property type="protein sequence ID" value="CAD8727613.1"/>
    <property type="molecule type" value="Transcribed_RNA"/>
</dbReference>
<reference evidence="8" key="1">
    <citation type="submission" date="2021-01" db="EMBL/GenBank/DDBJ databases">
        <authorList>
            <person name="Corre E."/>
            <person name="Pelletier E."/>
            <person name="Niang G."/>
            <person name="Scheremetjew M."/>
            <person name="Finn R."/>
            <person name="Kale V."/>
            <person name="Holt S."/>
            <person name="Cochrane G."/>
            <person name="Meng A."/>
            <person name="Brown T."/>
            <person name="Cohen L."/>
        </authorList>
    </citation>
    <scope>NUCLEOTIDE SEQUENCE</scope>
    <source>
        <strain evidence="8">Clade-D-RCC2573</strain>
    </source>
</reference>
<evidence type="ECO:0000256" key="1">
    <source>
        <dbReference type="ARBA" id="ARBA00004141"/>
    </source>
</evidence>
<evidence type="ECO:0000256" key="3">
    <source>
        <dbReference type="ARBA" id="ARBA00022692"/>
    </source>
</evidence>
<feature type="transmembrane region" description="Helical" evidence="6">
    <location>
        <begin position="194"/>
        <end position="211"/>
    </location>
</feature>
<comment type="similarity">
    <text evidence="2 6">Belongs to the YIP1 family.</text>
</comment>
<feature type="transmembrane region" description="Helical" evidence="6">
    <location>
        <begin position="133"/>
        <end position="158"/>
    </location>
</feature>
<dbReference type="PANTHER" id="PTHR21236:SF1">
    <property type="entry name" value="PROTEIN YIPF6"/>
    <property type="match status" value="1"/>
</dbReference>
<sequence length="248" mass="26161">MSHGTFEDTSTPLFASATASADIEHVHAAASTTTDLDWHTLDETIWQTIKRDADVVRRNCVAVLLPMNWGANGASRLREWDLWGPLIFVLALSGTLSAGVPNGDATFSVVFATVGIGAIALTTNVLLLGGRIIFLQSVALLGYCIVPLVLASAGCLLSENKIYRVVLTAFAVAWSSKASVPFVSAAVPATRRTLAVYPVMLMYVFLGWLAVARSTGATSARALAPPPAAMFPPPPSPLLTPPPTPSTF</sequence>
<dbReference type="InterPro" id="IPR045231">
    <property type="entry name" value="Yip1/4-like"/>
</dbReference>
<dbReference type="Pfam" id="PF04893">
    <property type="entry name" value="Yip1"/>
    <property type="match status" value="1"/>
</dbReference>
<organism evidence="8">
    <name type="scientific">Ostreococcus mediterraneus</name>
    <dbReference type="NCBI Taxonomy" id="1486918"/>
    <lineage>
        <taxon>Eukaryota</taxon>
        <taxon>Viridiplantae</taxon>
        <taxon>Chlorophyta</taxon>
        <taxon>Mamiellophyceae</taxon>
        <taxon>Mamiellales</taxon>
        <taxon>Bathycoccaceae</taxon>
        <taxon>Ostreococcus</taxon>
    </lineage>
</organism>
<keyword evidence="4 6" id="KW-1133">Transmembrane helix</keyword>
<evidence type="ECO:0000256" key="4">
    <source>
        <dbReference type="ARBA" id="ARBA00022989"/>
    </source>
</evidence>
<proteinExistence type="inferred from homology"/>
<feature type="transmembrane region" description="Helical" evidence="6">
    <location>
        <begin position="165"/>
        <end position="188"/>
    </location>
</feature>
<evidence type="ECO:0000259" key="7">
    <source>
        <dbReference type="Pfam" id="PF04893"/>
    </source>
</evidence>
<dbReference type="PANTHER" id="PTHR21236">
    <property type="entry name" value="GOLGI MEMBRANE PROTEIN YIP1"/>
    <property type="match status" value="1"/>
</dbReference>
<feature type="domain" description="Yip1" evidence="7">
    <location>
        <begin position="78"/>
        <end position="209"/>
    </location>
</feature>
<feature type="transmembrane region" description="Helical" evidence="6">
    <location>
        <begin position="82"/>
        <end position="100"/>
    </location>
</feature>
<evidence type="ECO:0000256" key="6">
    <source>
        <dbReference type="RuleBase" id="RU361264"/>
    </source>
</evidence>
<protein>
    <recommendedName>
        <fullName evidence="6">Protein YIP</fullName>
    </recommendedName>
</protein>
<dbReference type="GO" id="GO:0000139">
    <property type="term" value="C:Golgi membrane"/>
    <property type="evidence" value="ECO:0007669"/>
    <property type="project" value="UniProtKB-SubCell"/>
</dbReference>
<dbReference type="AlphaFoldDB" id="A0A7S0T879"/>
<comment type="subcellular location">
    <subcellularLocation>
        <location evidence="6">Golgi apparatus membrane</location>
        <topology evidence="6">Multi-pass membrane protein</topology>
    </subcellularLocation>
    <subcellularLocation>
        <location evidence="1">Membrane</location>
        <topology evidence="1">Multi-pass membrane protein</topology>
    </subcellularLocation>
</comment>
<dbReference type="InterPro" id="IPR006977">
    <property type="entry name" value="Yip1_dom"/>
</dbReference>
<feature type="transmembrane region" description="Helical" evidence="6">
    <location>
        <begin position="107"/>
        <end position="127"/>
    </location>
</feature>
<evidence type="ECO:0000313" key="8">
    <source>
        <dbReference type="EMBL" id="CAD8727613.1"/>
    </source>
</evidence>
<dbReference type="GO" id="GO:0006888">
    <property type="term" value="P:endoplasmic reticulum to Golgi vesicle-mediated transport"/>
    <property type="evidence" value="ECO:0007669"/>
    <property type="project" value="InterPro"/>
</dbReference>